<reference evidence="2 3" key="1">
    <citation type="submission" date="2020-05" db="EMBL/GenBank/DDBJ databases">
        <title>Azospirillum oleiclasticum sp. nov, a nitrogen-fixing and heavy crude oil-emulsifying bacterium isolated from the crude oil of Yumen Oilfield.</title>
        <authorList>
            <person name="Wu D."/>
            <person name="Cai M."/>
            <person name="Zhang X."/>
        </authorList>
    </citation>
    <scope>NUCLEOTIDE SEQUENCE [LARGE SCALE GENOMIC DNA]</scope>
    <source>
        <strain evidence="2 3">ROY-1-1-2</strain>
    </source>
</reference>
<evidence type="ECO:0000256" key="1">
    <source>
        <dbReference type="SAM" id="Coils"/>
    </source>
</evidence>
<dbReference type="EMBL" id="JABFDB010000002">
    <property type="protein sequence ID" value="NYZ19109.1"/>
    <property type="molecule type" value="Genomic_DNA"/>
</dbReference>
<dbReference type="Proteomes" id="UP000584642">
    <property type="component" value="Unassembled WGS sequence"/>
</dbReference>
<proteinExistence type="predicted"/>
<gene>
    <name evidence="2" type="ORF">HND93_05250</name>
</gene>
<name>A0ABX2T458_9PROT</name>
<accession>A0ABX2T458</accession>
<keyword evidence="3" id="KW-1185">Reference proteome</keyword>
<protein>
    <submittedName>
        <fullName evidence="2">Uncharacterized protein</fullName>
    </submittedName>
</protein>
<sequence length="185" mass="20669">MMINFLIVLAIVALAAWLGNLLLAVEAAVSQAQARARSVKNSVGRLEGTIVRLKREEENINKEITEIVEKLTVQRRKQAEVQQALADATQLKQRPRLLILSDRRNPNDKDWLVVVVNSQIAEIDASHPLAQDWRNGREYLVWAESERDAIERATRRFSAKPGFTVRSVQPMKDPSAGIARPAAAG</sequence>
<organism evidence="2 3">
    <name type="scientific">Azospirillum oleiclasticum</name>
    <dbReference type="NCBI Taxonomy" id="2735135"/>
    <lineage>
        <taxon>Bacteria</taxon>
        <taxon>Pseudomonadati</taxon>
        <taxon>Pseudomonadota</taxon>
        <taxon>Alphaproteobacteria</taxon>
        <taxon>Rhodospirillales</taxon>
        <taxon>Azospirillaceae</taxon>
        <taxon>Azospirillum</taxon>
    </lineage>
</organism>
<feature type="coiled-coil region" evidence="1">
    <location>
        <begin position="43"/>
        <end position="94"/>
    </location>
</feature>
<comment type="caution">
    <text evidence="2">The sequence shown here is derived from an EMBL/GenBank/DDBJ whole genome shotgun (WGS) entry which is preliminary data.</text>
</comment>
<evidence type="ECO:0000313" key="2">
    <source>
        <dbReference type="EMBL" id="NYZ19109.1"/>
    </source>
</evidence>
<dbReference type="RefSeq" id="WP_180280887.1">
    <property type="nucleotide sequence ID" value="NZ_JABFDB010000002.1"/>
</dbReference>
<keyword evidence="1" id="KW-0175">Coiled coil</keyword>
<evidence type="ECO:0000313" key="3">
    <source>
        <dbReference type="Proteomes" id="UP000584642"/>
    </source>
</evidence>